<dbReference type="InterPro" id="IPR020616">
    <property type="entry name" value="Thiolase_N"/>
</dbReference>
<dbReference type="Pfam" id="PF02803">
    <property type="entry name" value="Thiolase_C"/>
    <property type="match status" value="1"/>
</dbReference>
<dbReference type="NCBIfam" id="TIGR01930">
    <property type="entry name" value="AcCoA-C-Actrans"/>
    <property type="match status" value="1"/>
</dbReference>
<dbReference type="GO" id="GO:0003988">
    <property type="term" value="F:acetyl-CoA C-acyltransferase activity"/>
    <property type="evidence" value="ECO:0007669"/>
    <property type="project" value="UniProtKB-ARBA"/>
</dbReference>
<proteinExistence type="inferred from homology"/>
<evidence type="ECO:0000259" key="10">
    <source>
        <dbReference type="Pfam" id="PF00108"/>
    </source>
</evidence>
<dbReference type="PANTHER" id="PTHR18919">
    <property type="entry name" value="ACETYL-COA C-ACYLTRANSFERASE"/>
    <property type="match status" value="1"/>
</dbReference>
<dbReference type="Gene3D" id="3.40.47.10">
    <property type="match status" value="1"/>
</dbReference>
<keyword evidence="2" id="KW-0963">Cytoplasm</keyword>
<comment type="caution">
    <text evidence="12">The sequence shown here is derived from an EMBL/GenBank/DDBJ whole genome shotgun (WGS) entry which is preliminary data.</text>
</comment>
<keyword evidence="6" id="KW-0443">Lipid metabolism</keyword>
<evidence type="ECO:0000256" key="9">
    <source>
        <dbReference type="RuleBase" id="RU003557"/>
    </source>
</evidence>
<evidence type="ECO:0000259" key="11">
    <source>
        <dbReference type="Pfam" id="PF02803"/>
    </source>
</evidence>
<organism evidence="12 13">
    <name type="scientific">Alkalispirillum mobile</name>
    <dbReference type="NCBI Taxonomy" id="85925"/>
    <lineage>
        <taxon>Bacteria</taxon>
        <taxon>Pseudomonadati</taxon>
        <taxon>Pseudomonadota</taxon>
        <taxon>Gammaproteobacteria</taxon>
        <taxon>Chromatiales</taxon>
        <taxon>Ectothiorhodospiraceae</taxon>
        <taxon>Alkalispirillum</taxon>
    </lineage>
</organism>
<evidence type="ECO:0000256" key="7">
    <source>
        <dbReference type="ARBA" id="ARBA00023315"/>
    </source>
</evidence>
<dbReference type="PANTHER" id="PTHR18919:SF107">
    <property type="entry name" value="ACETYL-COA ACETYLTRANSFERASE, CYTOSOLIC"/>
    <property type="match status" value="1"/>
</dbReference>
<dbReference type="Proteomes" id="UP000275461">
    <property type="component" value="Unassembled WGS sequence"/>
</dbReference>
<keyword evidence="13" id="KW-1185">Reference proteome</keyword>
<feature type="domain" description="Thiolase N-terminal" evidence="10">
    <location>
        <begin position="16"/>
        <end position="289"/>
    </location>
</feature>
<dbReference type="InterPro" id="IPR020613">
    <property type="entry name" value="Thiolase_CS"/>
</dbReference>
<evidence type="ECO:0000256" key="1">
    <source>
        <dbReference type="ARBA" id="ARBA00010982"/>
    </source>
</evidence>
<keyword evidence="3 9" id="KW-0808">Transferase</keyword>
<dbReference type="InterPro" id="IPR002155">
    <property type="entry name" value="Thiolase"/>
</dbReference>
<dbReference type="FunFam" id="3.40.47.10:FF:000011">
    <property type="entry name" value="3-ketoacyl-CoA thiolase"/>
    <property type="match status" value="1"/>
</dbReference>
<sequence>MNPRHNPVPNRRGERVAIVAGLRTPFARQFTAYRDLSAIDLGILVTAELMARLDLDPALVERVVYGQVGILPQAPNIAREVVLGAGLPAGTDAYSVSRACATSFQSTAEVAAAIANGEIEIGLAGGADSTSVLPLQLSRPLARALIHASKARSLRERLRYFRGVRPRHFIPRPPAVKDYTTGLGMGDIAEQMAKNHGIDREAQDRFALDSHRKAHQAWEEGQLADEVMPAIVPPYKEALAQDNNIRGDSSLEQLARLRPAFDRRHGTVTAANSTPLTDGASTLLLMREDRARALGHTPLGTLRSWAFTAIDPFNDGLMGPSYATPLALDRAGATLDDMALVDMHEAFAAQSLANLKQWPSRRFARENLGRDAPIGEVDPERFNVLGGSIAYGHPFAATGGRMIVQTLNELRRRGGGLALTTACAAGGLGAAMVLEVDE</sequence>
<feature type="active site" description="Proton acceptor" evidence="8">
    <location>
        <position position="423"/>
    </location>
</feature>
<protein>
    <submittedName>
        <fullName evidence="12">3-ketoacyl-CoA thiolase</fullName>
    </submittedName>
</protein>
<dbReference type="OrthoDB" id="1402717at2"/>
<evidence type="ECO:0000256" key="2">
    <source>
        <dbReference type="ARBA" id="ARBA00022490"/>
    </source>
</evidence>
<feature type="domain" description="Thiolase C-terminal" evidence="11">
    <location>
        <begin position="297"/>
        <end position="435"/>
    </location>
</feature>
<accession>A0A498BVB5</accession>
<evidence type="ECO:0000256" key="4">
    <source>
        <dbReference type="ARBA" id="ARBA00022832"/>
    </source>
</evidence>
<dbReference type="GO" id="GO:0016042">
    <property type="term" value="P:lipid catabolic process"/>
    <property type="evidence" value="ECO:0007669"/>
    <property type="project" value="UniProtKB-KW"/>
</dbReference>
<dbReference type="AlphaFoldDB" id="A0A498BVB5"/>
<evidence type="ECO:0000313" key="13">
    <source>
        <dbReference type="Proteomes" id="UP000275461"/>
    </source>
</evidence>
<dbReference type="Pfam" id="PF00108">
    <property type="entry name" value="Thiolase_N"/>
    <property type="match status" value="1"/>
</dbReference>
<dbReference type="PIRSF" id="PIRSF000429">
    <property type="entry name" value="Ac-CoA_Ac_transf"/>
    <property type="match status" value="1"/>
</dbReference>
<dbReference type="EMBL" id="RCDA01000005">
    <property type="protein sequence ID" value="RLK46807.1"/>
    <property type="molecule type" value="Genomic_DNA"/>
</dbReference>
<dbReference type="SUPFAM" id="SSF53901">
    <property type="entry name" value="Thiolase-like"/>
    <property type="match status" value="2"/>
</dbReference>
<evidence type="ECO:0000256" key="5">
    <source>
        <dbReference type="ARBA" id="ARBA00022963"/>
    </source>
</evidence>
<dbReference type="RefSeq" id="WP_121443022.1">
    <property type="nucleotide sequence ID" value="NZ_RCDA01000005.1"/>
</dbReference>
<reference evidence="12 13" key="1">
    <citation type="submission" date="2018-10" db="EMBL/GenBank/DDBJ databases">
        <title>Genomic Encyclopedia of Type Strains, Phase IV (KMG-IV): sequencing the most valuable type-strain genomes for metagenomic binning, comparative biology and taxonomic classification.</title>
        <authorList>
            <person name="Goeker M."/>
        </authorList>
    </citation>
    <scope>NUCLEOTIDE SEQUENCE [LARGE SCALE GENOMIC DNA]</scope>
    <source>
        <strain evidence="12 13">DSM 12769</strain>
    </source>
</reference>
<feature type="active site" description="Proton acceptor" evidence="8">
    <location>
        <position position="393"/>
    </location>
</feature>
<comment type="similarity">
    <text evidence="1 9">Belongs to the thiolase-like superfamily. Thiolase family.</text>
</comment>
<keyword evidence="5" id="KW-0442">Lipid degradation</keyword>
<dbReference type="NCBIfam" id="NF006516">
    <property type="entry name" value="PRK08963.1"/>
    <property type="match status" value="1"/>
</dbReference>
<dbReference type="GO" id="GO:0005829">
    <property type="term" value="C:cytosol"/>
    <property type="evidence" value="ECO:0007669"/>
    <property type="project" value="TreeGrafter"/>
</dbReference>
<dbReference type="InterPro" id="IPR020617">
    <property type="entry name" value="Thiolase_C"/>
</dbReference>
<dbReference type="GO" id="GO:0006631">
    <property type="term" value="P:fatty acid metabolic process"/>
    <property type="evidence" value="ECO:0007669"/>
    <property type="project" value="UniProtKB-KW"/>
</dbReference>
<dbReference type="InterPro" id="IPR020610">
    <property type="entry name" value="Thiolase_AS"/>
</dbReference>
<dbReference type="PROSITE" id="PS00737">
    <property type="entry name" value="THIOLASE_2"/>
    <property type="match status" value="1"/>
</dbReference>
<evidence type="ECO:0000256" key="6">
    <source>
        <dbReference type="ARBA" id="ARBA00023098"/>
    </source>
</evidence>
<evidence type="ECO:0000313" key="12">
    <source>
        <dbReference type="EMBL" id="RLK46807.1"/>
    </source>
</evidence>
<gene>
    <name evidence="12" type="ORF">DFR31_2514</name>
</gene>
<keyword evidence="7 9" id="KW-0012">Acyltransferase</keyword>
<dbReference type="PROSITE" id="PS00099">
    <property type="entry name" value="THIOLASE_3"/>
    <property type="match status" value="1"/>
</dbReference>
<dbReference type="InterPro" id="IPR016039">
    <property type="entry name" value="Thiolase-like"/>
</dbReference>
<dbReference type="CDD" id="cd00751">
    <property type="entry name" value="thiolase"/>
    <property type="match status" value="1"/>
</dbReference>
<evidence type="ECO:0000256" key="3">
    <source>
        <dbReference type="ARBA" id="ARBA00022679"/>
    </source>
</evidence>
<evidence type="ECO:0000256" key="8">
    <source>
        <dbReference type="PIRSR" id="PIRSR000429-1"/>
    </source>
</evidence>
<feature type="active site" description="Acyl-thioester intermediate" evidence="8">
    <location>
        <position position="100"/>
    </location>
</feature>
<name>A0A498BVB5_9GAMM</name>
<keyword evidence="4" id="KW-0276">Fatty acid metabolism</keyword>